<organism evidence="2 3">
    <name type="scientific">Blautia stercoris</name>
    <dbReference type="NCBI Taxonomy" id="871664"/>
    <lineage>
        <taxon>Bacteria</taxon>
        <taxon>Bacillati</taxon>
        <taxon>Bacillota</taxon>
        <taxon>Clostridia</taxon>
        <taxon>Lachnospirales</taxon>
        <taxon>Lachnospiraceae</taxon>
        <taxon>Blautia</taxon>
    </lineage>
</organism>
<keyword evidence="3" id="KW-1185">Reference proteome</keyword>
<sequence length="125" mass="14388">MGILSWKFRIVLFLGSVVVFLLIARFVRKQRIQVKDGIFWILFSVILIIFSIFPRLAIWASYLTGVQSPANCVFMLIIFTLGCHQFFLSIKVSQLTIKNSELIQDIAIYRTLEGEEKRANGEENS</sequence>
<accession>A0ABR7P7E7</accession>
<dbReference type="InterPro" id="IPR019277">
    <property type="entry name" value="DUF2304"/>
</dbReference>
<evidence type="ECO:0000256" key="1">
    <source>
        <dbReference type="SAM" id="Phobius"/>
    </source>
</evidence>
<name>A0ABR7P7E7_9FIRM</name>
<proteinExistence type="predicted"/>
<feature type="transmembrane region" description="Helical" evidence="1">
    <location>
        <begin position="68"/>
        <end position="88"/>
    </location>
</feature>
<gene>
    <name evidence="2" type="ORF">H8712_01030</name>
</gene>
<dbReference type="Pfam" id="PF10066">
    <property type="entry name" value="DUF2304"/>
    <property type="match status" value="1"/>
</dbReference>
<reference evidence="2 3" key="1">
    <citation type="submission" date="2020-08" db="EMBL/GenBank/DDBJ databases">
        <title>Genome public.</title>
        <authorList>
            <person name="Liu C."/>
            <person name="Sun Q."/>
        </authorList>
    </citation>
    <scope>NUCLEOTIDE SEQUENCE [LARGE SCALE GENOMIC DNA]</scope>
    <source>
        <strain evidence="2 3">3_YM_SP_D4_24.mj</strain>
    </source>
</reference>
<evidence type="ECO:0000313" key="3">
    <source>
        <dbReference type="Proteomes" id="UP000661649"/>
    </source>
</evidence>
<evidence type="ECO:0000313" key="2">
    <source>
        <dbReference type="EMBL" id="MBC8627223.1"/>
    </source>
</evidence>
<feature type="transmembrane region" description="Helical" evidence="1">
    <location>
        <begin position="6"/>
        <end position="27"/>
    </location>
</feature>
<keyword evidence="1" id="KW-0812">Transmembrane</keyword>
<dbReference type="EMBL" id="JACRTP010000001">
    <property type="protein sequence ID" value="MBC8627223.1"/>
    <property type="molecule type" value="Genomic_DNA"/>
</dbReference>
<dbReference type="Proteomes" id="UP000661649">
    <property type="component" value="Unassembled WGS sequence"/>
</dbReference>
<keyword evidence="1" id="KW-1133">Transmembrane helix</keyword>
<dbReference type="RefSeq" id="WP_117456298.1">
    <property type="nucleotide sequence ID" value="NZ_DAWEED010000092.1"/>
</dbReference>
<protein>
    <submittedName>
        <fullName evidence="2">DUF2304 domain-containing protein</fullName>
    </submittedName>
</protein>
<feature type="transmembrane region" description="Helical" evidence="1">
    <location>
        <begin position="39"/>
        <end position="62"/>
    </location>
</feature>
<keyword evidence="1" id="KW-0472">Membrane</keyword>
<comment type="caution">
    <text evidence="2">The sequence shown here is derived from an EMBL/GenBank/DDBJ whole genome shotgun (WGS) entry which is preliminary data.</text>
</comment>